<dbReference type="EMBL" id="AP012057">
    <property type="protein sequence ID" value="BAN01788.1"/>
    <property type="molecule type" value="Genomic_DNA"/>
</dbReference>
<evidence type="ECO:0000259" key="2">
    <source>
        <dbReference type="Pfam" id="PF01458"/>
    </source>
</evidence>
<dbReference type="InterPro" id="IPR000825">
    <property type="entry name" value="SUF_FeS_clus_asmbl_SufBD_core"/>
</dbReference>
<dbReference type="InterPro" id="IPR037284">
    <property type="entry name" value="SUF_FeS_clus_asmbl_SufBD_sf"/>
</dbReference>
<dbReference type="OrthoDB" id="9803529at2"/>
<comment type="similarity">
    <text evidence="1">Belongs to the iron-sulfur cluster assembly SufBD family.</text>
</comment>
<dbReference type="PANTHER" id="PTHR30508">
    <property type="entry name" value="FES CLUSTER ASSEMBLY PROTEIN SUF"/>
    <property type="match status" value="1"/>
</dbReference>
<dbReference type="InterPro" id="IPR045595">
    <property type="entry name" value="SufBD_N"/>
</dbReference>
<evidence type="ECO:0000313" key="5">
    <source>
        <dbReference type="Proteomes" id="UP000011863"/>
    </source>
</evidence>
<dbReference type="RefSeq" id="WP_015441035.1">
    <property type="nucleotide sequence ID" value="NC_020520.1"/>
</dbReference>
<sequence>MSGSDAARRADEPGWLTELRRRALEVLAEPSTVAWFADAVPDLDLRGELDRHLALARGGARVRATEVAHAESSERSRSLADLGVVCCSLDDAVHEHPDLVEEHLGSVVGPDADPFAALNTALWTGGTFVHVPPGVEVDLPVQTASSLGPGQPGRFERTLVVAEVGASVTCVAGCSAPIYTDRSTQSAVTEVVVRPRGRVVHATVQNWSAHVDQFATKRARVEAGGSAEWIDGNIGARRTVDRTGVELVGDGASGGAWSVAAAGSGQQRRAHVDVVHAAPNTTATVVATSITVDDGRSTGDVHVIAEPTAAATRTDVTTDRLHADDVTTAANAASAWAVSAPHADVGDVRVSHHTGHITGSQRFYLMSRGLSVDEADATIVDGFIEPVTSRLAMEYAVEWSRLVELTLRGSVG</sequence>
<dbReference type="Proteomes" id="UP000011863">
    <property type="component" value="Chromosome"/>
</dbReference>
<dbReference type="GO" id="GO:0016226">
    <property type="term" value="P:iron-sulfur cluster assembly"/>
    <property type="evidence" value="ECO:0007669"/>
    <property type="project" value="InterPro"/>
</dbReference>
<protein>
    <submittedName>
        <fullName evidence="4">Putative FeS assembly protein SufB</fullName>
    </submittedName>
</protein>
<reference evidence="4 5" key="1">
    <citation type="journal article" date="2013" name="Int. J. Syst. Evol. Microbiol.">
        <title>Ilumatobacter nonamiense sp. nov. and Ilumatobacter coccineum sp. nov., isolated from seashore sand.</title>
        <authorList>
            <person name="Matsumoto A."/>
            <person name="Kasai H."/>
            <person name="Matsuo Y."/>
            <person name="Shizuri Y."/>
            <person name="Ichikawa N."/>
            <person name="Fujita N."/>
            <person name="Omura S."/>
            <person name="Takahashi Y."/>
        </authorList>
    </citation>
    <scope>NUCLEOTIDE SEQUENCE [LARGE SCALE GENOMIC DNA]</scope>
    <source>
        <strain evidence="5">NBRC 103263 / KCTC 29153 / YM16-304</strain>
    </source>
</reference>
<dbReference type="KEGG" id="aym:YM304_14740"/>
<organism evidence="4 5">
    <name type="scientific">Ilumatobacter coccineus (strain NBRC 103263 / KCTC 29153 / YM16-304)</name>
    <dbReference type="NCBI Taxonomy" id="1313172"/>
    <lineage>
        <taxon>Bacteria</taxon>
        <taxon>Bacillati</taxon>
        <taxon>Actinomycetota</taxon>
        <taxon>Acidimicrobiia</taxon>
        <taxon>Acidimicrobiales</taxon>
        <taxon>Ilumatobacteraceae</taxon>
        <taxon>Ilumatobacter</taxon>
    </lineage>
</organism>
<feature type="domain" description="SUF system FeS cluster assembly SufBD core" evidence="2">
    <location>
        <begin position="152"/>
        <end position="383"/>
    </location>
</feature>
<dbReference type="PANTHER" id="PTHR30508:SF1">
    <property type="entry name" value="UPF0051 PROTEIN ABCI8, CHLOROPLASTIC-RELATED"/>
    <property type="match status" value="1"/>
</dbReference>
<evidence type="ECO:0000313" key="4">
    <source>
        <dbReference type="EMBL" id="BAN01788.1"/>
    </source>
</evidence>
<name>A0A6C7EAX8_ILUCY</name>
<proteinExistence type="inferred from homology"/>
<dbReference type="SUPFAM" id="SSF101960">
    <property type="entry name" value="Stabilizer of iron transporter SufD"/>
    <property type="match status" value="1"/>
</dbReference>
<dbReference type="InterPro" id="IPR055346">
    <property type="entry name" value="Fe-S_cluster_assembly_SufBD"/>
</dbReference>
<evidence type="ECO:0000259" key="3">
    <source>
        <dbReference type="Pfam" id="PF19295"/>
    </source>
</evidence>
<dbReference type="Pfam" id="PF19295">
    <property type="entry name" value="SufBD_N"/>
    <property type="match status" value="1"/>
</dbReference>
<dbReference type="Pfam" id="PF01458">
    <property type="entry name" value="SUFBD_core"/>
    <property type="match status" value="1"/>
</dbReference>
<evidence type="ECO:0000256" key="1">
    <source>
        <dbReference type="ARBA" id="ARBA00043967"/>
    </source>
</evidence>
<keyword evidence="5" id="KW-1185">Reference proteome</keyword>
<accession>A0A6C7EAX8</accession>
<gene>
    <name evidence="4" type="primary">sufB</name>
    <name evidence="4" type="ORF">YM304_14740</name>
</gene>
<dbReference type="AlphaFoldDB" id="A0A6C7EAX8"/>
<feature type="domain" description="SUF system FeS cluster assembly SufBD N-terminal" evidence="3">
    <location>
        <begin position="77"/>
        <end position="142"/>
    </location>
</feature>